<evidence type="ECO:0000256" key="1">
    <source>
        <dbReference type="SAM" id="MobiDB-lite"/>
    </source>
</evidence>
<keyword evidence="2" id="KW-0812">Transmembrane</keyword>
<sequence>MQGYHQNYPPRQQGYRPYSNQPNQPNYHQRSQQSQYGQARQQGSPGIRYNVIPPNPQIERLVNNGQPTIIPAPSISVVPPPPLIPTINPNIVAAVGSNTEPPSIIPGPFILLLILPLIPLLLFSIDARPPNTSQLPFSTSDIFTTGAFITITITIVICLGVYPEVGGNVWNWIKDGESSLSLPDSMTTGPWTNWLSFNTHTIDGVTRSGSIHSDTWKWHFDERYKKWYKVKVSNQSIPSLIKPSIRGVHSLTFNHMKSLRESFSEYYEPEYKPKLIPFLFILAAILFSLMLLIGNLLGSAYDNEKSSSSSSSSSSSFGGSEKRSSGSSGEGWIEREIRKRKEEKSKPEITLKRYKEECKKELGKYKKKGNKEEELKKFQKKRKSEIEILKKELKKRGLSLIGLEDKSIIESKSKQNDEKEKKSQDDDDVDDAENGTKKKKSKTDIMKDVLRRKKEDKDDKMKSSGPGWEIADTSLAQQTLAKSQMNAQDLAQKMKNGN</sequence>
<dbReference type="AlphaFoldDB" id="A0AAX4JJ03"/>
<feature type="region of interest" description="Disordered" evidence="1">
    <location>
        <begin position="404"/>
        <end position="471"/>
    </location>
</feature>
<feature type="transmembrane region" description="Helical" evidence="2">
    <location>
        <begin position="142"/>
        <end position="162"/>
    </location>
</feature>
<protein>
    <submittedName>
        <fullName evidence="3">Uncharacterized protein</fullName>
    </submittedName>
</protein>
<reference evidence="3 4" key="1">
    <citation type="submission" date="2024-01" db="EMBL/GenBank/DDBJ databases">
        <title>Comparative genomics of Cryptococcus and Kwoniella reveals pathogenesis evolution and contrasting modes of karyotype evolution via chromosome fusion or intercentromeric recombination.</title>
        <authorList>
            <person name="Coelho M.A."/>
            <person name="David-Palma M."/>
            <person name="Shea T."/>
            <person name="Bowers K."/>
            <person name="McGinley-Smith S."/>
            <person name="Mohammad A.W."/>
            <person name="Gnirke A."/>
            <person name="Yurkov A.M."/>
            <person name="Nowrousian M."/>
            <person name="Sun S."/>
            <person name="Cuomo C.A."/>
            <person name="Heitman J."/>
        </authorList>
    </citation>
    <scope>NUCLEOTIDE SEQUENCE [LARGE SCALE GENOMIC DNA]</scope>
    <source>
        <strain evidence="3 4">CBS 6074</strain>
    </source>
</reference>
<dbReference type="EMBL" id="CP144098">
    <property type="protein sequence ID" value="WWC85421.1"/>
    <property type="molecule type" value="Genomic_DNA"/>
</dbReference>
<feature type="compositionally biased region" description="Basic and acidic residues" evidence="1">
    <location>
        <begin position="404"/>
        <end position="424"/>
    </location>
</feature>
<dbReference type="GeneID" id="91090956"/>
<accession>A0AAX4JJ03</accession>
<keyword evidence="2" id="KW-1133">Transmembrane helix</keyword>
<evidence type="ECO:0000313" key="3">
    <source>
        <dbReference type="EMBL" id="WWC85421.1"/>
    </source>
</evidence>
<evidence type="ECO:0000313" key="4">
    <source>
        <dbReference type="Proteomes" id="UP001355207"/>
    </source>
</evidence>
<name>A0AAX4JJ03_9TREE</name>
<proteinExistence type="predicted"/>
<feature type="region of interest" description="Disordered" evidence="1">
    <location>
        <begin position="304"/>
        <end position="333"/>
    </location>
</feature>
<keyword evidence="2" id="KW-0472">Membrane</keyword>
<dbReference type="Proteomes" id="UP001355207">
    <property type="component" value="Chromosome 1"/>
</dbReference>
<evidence type="ECO:0000256" key="2">
    <source>
        <dbReference type="SAM" id="Phobius"/>
    </source>
</evidence>
<feature type="region of interest" description="Disordered" evidence="1">
    <location>
        <begin position="1"/>
        <end position="50"/>
    </location>
</feature>
<feature type="compositionally biased region" description="Low complexity" evidence="1">
    <location>
        <begin position="306"/>
        <end position="331"/>
    </location>
</feature>
<feature type="transmembrane region" description="Helical" evidence="2">
    <location>
        <begin position="275"/>
        <end position="297"/>
    </location>
</feature>
<gene>
    <name evidence="3" type="ORF">L201_000284</name>
</gene>
<feature type="compositionally biased region" description="Basic and acidic residues" evidence="1">
    <location>
        <begin position="442"/>
        <end position="462"/>
    </location>
</feature>
<feature type="compositionally biased region" description="Polar residues" evidence="1">
    <location>
        <begin position="18"/>
        <end position="28"/>
    </location>
</feature>
<feature type="compositionally biased region" description="Low complexity" evidence="1">
    <location>
        <begin position="29"/>
        <end position="44"/>
    </location>
</feature>
<organism evidence="3 4">
    <name type="scientific">Kwoniella dendrophila CBS 6074</name>
    <dbReference type="NCBI Taxonomy" id="1295534"/>
    <lineage>
        <taxon>Eukaryota</taxon>
        <taxon>Fungi</taxon>
        <taxon>Dikarya</taxon>
        <taxon>Basidiomycota</taxon>
        <taxon>Agaricomycotina</taxon>
        <taxon>Tremellomycetes</taxon>
        <taxon>Tremellales</taxon>
        <taxon>Cryptococcaceae</taxon>
        <taxon>Kwoniella</taxon>
    </lineage>
</organism>
<dbReference type="RefSeq" id="XP_066072184.1">
    <property type="nucleotide sequence ID" value="XM_066216087.1"/>
</dbReference>
<keyword evidence="4" id="KW-1185">Reference proteome</keyword>
<feature type="transmembrane region" description="Helical" evidence="2">
    <location>
        <begin position="104"/>
        <end position="122"/>
    </location>
</feature>